<protein>
    <submittedName>
        <fullName evidence="2">Glycoside hydrolase family protein</fullName>
    </submittedName>
</protein>
<organism evidence="2">
    <name type="scientific">human gut metagenome</name>
    <dbReference type="NCBI Taxonomy" id="408170"/>
    <lineage>
        <taxon>unclassified sequences</taxon>
        <taxon>metagenomes</taxon>
        <taxon>organismal metagenomes</taxon>
    </lineage>
</organism>
<accession>K1SDC5</accession>
<name>K1SDC5_9ZZZZ</name>
<dbReference type="AlphaFoldDB" id="K1SDC5"/>
<dbReference type="PANTHER" id="PTHR43730:SF1">
    <property type="entry name" value="BETA-MANNOSIDASE"/>
    <property type="match status" value="1"/>
</dbReference>
<dbReference type="GO" id="GO:0004567">
    <property type="term" value="F:beta-mannosidase activity"/>
    <property type="evidence" value="ECO:0007669"/>
    <property type="project" value="TreeGrafter"/>
</dbReference>
<reference evidence="2" key="1">
    <citation type="journal article" date="2013" name="Environ. Microbiol.">
        <title>Microbiota from the distal guts of lean and obese adolescents exhibit partial functional redundancy besides clear differences in community structure.</title>
        <authorList>
            <person name="Ferrer M."/>
            <person name="Ruiz A."/>
            <person name="Lanza F."/>
            <person name="Haange S.B."/>
            <person name="Oberbach A."/>
            <person name="Till H."/>
            <person name="Bargiela R."/>
            <person name="Campoy C."/>
            <person name="Segura M.T."/>
            <person name="Richter M."/>
            <person name="von Bergen M."/>
            <person name="Seifert J."/>
            <person name="Suarez A."/>
        </authorList>
    </citation>
    <scope>NUCLEOTIDE SEQUENCE</scope>
</reference>
<dbReference type="EMBL" id="AJWZ01006796">
    <property type="protein sequence ID" value="EKC58747.1"/>
    <property type="molecule type" value="Genomic_DNA"/>
</dbReference>
<gene>
    <name evidence="2" type="ORF">OBE_09847</name>
</gene>
<dbReference type="PANTHER" id="PTHR43730">
    <property type="entry name" value="BETA-MANNOSIDASE"/>
    <property type="match status" value="1"/>
</dbReference>
<feature type="non-terminal residue" evidence="2">
    <location>
        <position position="199"/>
    </location>
</feature>
<comment type="caution">
    <text evidence="2">The sequence shown here is derived from an EMBL/GenBank/DDBJ whole genome shotgun (WGS) entry which is preliminary data.</text>
</comment>
<proteinExistence type="predicted"/>
<dbReference type="InterPro" id="IPR017853">
    <property type="entry name" value="GH"/>
</dbReference>
<keyword evidence="1" id="KW-0326">Glycosidase</keyword>
<evidence type="ECO:0000256" key="1">
    <source>
        <dbReference type="ARBA" id="ARBA00023295"/>
    </source>
</evidence>
<keyword evidence="2" id="KW-0378">Hydrolase</keyword>
<evidence type="ECO:0000313" key="2">
    <source>
        <dbReference type="EMBL" id="EKC58747.1"/>
    </source>
</evidence>
<sequence>MFACASYELTDDFEENISAEIRQNMRRLRSHASIALWCGNNEMETQYETLAWQKSKKQTYDYIHLYEYIIPKIVKEEDPEKFYWPSSPSSGGNYENSNAENVGDTHYWGVWHGSEPFTAYRSHHYRFLSEFGFQSFPALQTVKRFTEDGDRNIFSRVMEMHQRNTAANGKILNYISQTYLYPKNFDELLYCSQLLQADA</sequence>
<dbReference type="Gene3D" id="3.20.20.80">
    <property type="entry name" value="Glycosidases"/>
    <property type="match status" value="1"/>
</dbReference>
<dbReference type="InterPro" id="IPR050887">
    <property type="entry name" value="Beta-mannosidase_GH2"/>
</dbReference>
<dbReference type="GO" id="GO:0006516">
    <property type="term" value="P:glycoprotein catabolic process"/>
    <property type="evidence" value="ECO:0007669"/>
    <property type="project" value="TreeGrafter"/>
</dbReference>
<dbReference type="SUPFAM" id="SSF51445">
    <property type="entry name" value="(Trans)glycosidases"/>
    <property type="match status" value="1"/>
</dbReference>